<keyword evidence="7 12" id="KW-0732">Signal</keyword>
<evidence type="ECO:0000256" key="5">
    <source>
        <dbReference type="ARBA" id="ARBA00012865"/>
    </source>
</evidence>
<dbReference type="RefSeq" id="WP_284100273.1">
    <property type="nucleotide sequence ID" value="NZ_JARRAF010000007.1"/>
</dbReference>
<keyword evidence="9" id="KW-0378">Hydrolase</keyword>
<dbReference type="Gene3D" id="3.60.15.10">
    <property type="entry name" value="Ribonuclease Z/Hydroxyacylglutathione hydrolase-like"/>
    <property type="match status" value="1"/>
</dbReference>
<keyword evidence="8" id="KW-0574">Periplasm</keyword>
<keyword evidence="15" id="KW-1185">Reference proteome</keyword>
<name>A0ABT7DV78_9NEIS</name>
<evidence type="ECO:0000313" key="15">
    <source>
        <dbReference type="Proteomes" id="UP001172778"/>
    </source>
</evidence>
<feature type="chain" id="PRO_5046430545" description="beta-lactamase" evidence="12">
    <location>
        <begin position="20"/>
        <end position="497"/>
    </location>
</feature>
<keyword evidence="6" id="KW-0479">Metal-binding</keyword>
<evidence type="ECO:0000256" key="4">
    <source>
        <dbReference type="ARBA" id="ARBA00005250"/>
    </source>
</evidence>
<feature type="domain" description="Metallo-beta-lactamase" evidence="13">
    <location>
        <begin position="285"/>
        <end position="475"/>
    </location>
</feature>
<organism evidence="14 15">
    <name type="scientific">Parachitinimonas caeni</name>
    <dbReference type="NCBI Taxonomy" id="3031301"/>
    <lineage>
        <taxon>Bacteria</taxon>
        <taxon>Pseudomonadati</taxon>
        <taxon>Pseudomonadota</taxon>
        <taxon>Betaproteobacteria</taxon>
        <taxon>Neisseriales</taxon>
        <taxon>Chitinibacteraceae</taxon>
        <taxon>Parachitinimonas</taxon>
    </lineage>
</organism>
<evidence type="ECO:0000259" key="13">
    <source>
        <dbReference type="SMART" id="SM00849"/>
    </source>
</evidence>
<dbReference type="InterPro" id="IPR001279">
    <property type="entry name" value="Metallo-B-lactamas"/>
</dbReference>
<accession>A0ABT7DV78</accession>
<evidence type="ECO:0000313" key="14">
    <source>
        <dbReference type="EMBL" id="MDK2123964.1"/>
    </source>
</evidence>
<feature type="signal peptide" evidence="12">
    <location>
        <begin position="1"/>
        <end position="19"/>
    </location>
</feature>
<dbReference type="InterPro" id="IPR050855">
    <property type="entry name" value="NDM-1-like"/>
</dbReference>
<evidence type="ECO:0000256" key="8">
    <source>
        <dbReference type="ARBA" id="ARBA00022764"/>
    </source>
</evidence>
<gene>
    <name evidence="14" type="ORF">PZA18_07860</name>
</gene>
<reference evidence="14" key="1">
    <citation type="submission" date="2023-03" db="EMBL/GenBank/DDBJ databases">
        <title>Chitinimonas shenzhenensis gen. nov., sp. nov., a novel member of family Burkholderiaceae isolated from activated sludge collected in Shen Zhen, China.</title>
        <authorList>
            <person name="Wang X."/>
        </authorList>
    </citation>
    <scope>NUCLEOTIDE SEQUENCE</scope>
    <source>
        <strain evidence="14">DQS-5</strain>
    </source>
</reference>
<comment type="similarity">
    <text evidence="4">Belongs to the metallo-beta-lactamase superfamily. Class-B beta-lactamase family.</text>
</comment>
<comment type="catalytic activity">
    <reaction evidence="1">
        <text>a beta-lactam + H2O = a substituted beta-amino acid</text>
        <dbReference type="Rhea" id="RHEA:20401"/>
        <dbReference type="ChEBI" id="CHEBI:15377"/>
        <dbReference type="ChEBI" id="CHEBI:35627"/>
        <dbReference type="ChEBI" id="CHEBI:140347"/>
        <dbReference type="EC" id="3.5.2.6"/>
    </reaction>
</comment>
<dbReference type="Proteomes" id="UP001172778">
    <property type="component" value="Unassembled WGS sequence"/>
</dbReference>
<keyword evidence="10" id="KW-0862">Zinc</keyword>
<dbReference type="PROSITE" id="PS00743">
    <property type="entry name" value="BETA_LACTAMASE_B_1"/>
    <property type="match status" value="1"/>
</dbReference>
<dbReference type="EC" id="3.5.2.6" evidence="5"/>
<evidence type="ECO:0000256" key="12">
    <source>
        <dbReference type="SAM" id="SignalP"/>
    </source>
</evidence>
<dbReference type="PANTHER" id="PTHR42951">
    <property type="entry name" value="METALLO-BETA-LACTAMASE DOMAIN-CONTAINING"/>
    <property type="match status" value="1"/>
</dbReference>
<dbReference type="InterPro" id="IPR036866">
    <property type="entry name" value="RibonucZ/Hydroxyglut_hydro"/>
</dbReference>
<comment type="cofactor">
    <cofactor evidence="2">
        <name>Zn(2+)</name>
        <dbReference type="ChEBI" id="CHEBI:29105"/>
    </cofactor>
</comment>
<evidence type="ECO:0000256" key="10">
    <source>
        <dbReference type="ARBA" id="ARBA00022833"/>
    </source>
</evidence>
<proteinExistence type="inferred from homology"/>
<evidence type="ECO:0000256" key="1">
    <source>
        <dbReference type="ARBA" id="ARBA00001526"/>
    </source>
</evidence>
<dbReference type="InterPro" id="IPR001018">
    <property type="entry name" value="Beta-lactamase_class-B_CS"/>
</dbReference>
<evidence type="ECO:0000256" key="9">
    <source>
        <dbReference type="ARBA" id="ARBA00022801"/>
    </source>
</evidence>
<evidence type="ECO:0000256" key="6">
    <source>
        <dbReference type="ARBA" id="ARBA00022723"/>
    </source>
</evidence>
<protein>
    <recommendedName>
        <fullName evidence="5">beta-lactamase</fullName>
        <ecNumber evidence="5">3.5.2.6</ecNumber>
    </recommendedName>
</protein>
<evidence type="ECO:0000256" key="7">
    <source>
        <dbReference type="ARBA" id="ARBA00022729"/>
    </source>
</evidence>
<dbReference type="SMART" id="SM00849">
    <property type="entry name" value="Lactamase_B"/>
    <property type="match status" value="1"/>
</dbReference>
<keyword evidence="11" id="KW-0046">Antibiotic resistance</keyword>
<evidence type="ECO:0000256" key="2">
    <source>
        <dbReference type="ARBA" id="ARBA00001947"/>
    </source>
</evidence>
<dbReference type="Pfam" id="PF00753">
    <property type="entry name" value="Lactamase_B"/>
    <property type="match status" value="1"/>
</dbReference>
<dbReference type="SUPFAM" id="SSF56281">
    <property type="entry name" value="Metallo-hydrolase/oxidoreductase"/>
    <property type="match status" value="1"/>
</dbReference>
<dbReference type="EMBL" id="JARRAF010000007">
    <property type="protein sequence ID" value="MDK2123964.1"/>
    <property type="molecule type" value="Genomic_DNA"/>
</dbReference>
<comment type="caution">
    <text evidence="14">The sequence shown here is derived from an EMBL/GenBank/DDBJ whole genome shotgun (WGS) entry which is preliminary data.</text>
</comment>
<dbReference type="PANTHER" id="PTHR42951:SF20">
    <property type="entry name" value="BETA LACTAMASE"/>
    <property type="match status" value="1"/>
</dbReference>
<evidence type="ECO:0000256" key="11">
    <source>
        <dbReference type="ARBA" id="ARBA00023251"/>
    </source>
</evidence>
<sequence length="497" mass="53541">MRTFMLTAAMSLASVSGNAAGTAEPSGAQAVQAILNRTLAAHGGAERLRVAAGFSFELSGGFYAPLQARGYQPPFEPMPFQGRYVFDWAGSTSMVESKTVFPGGYTVHTRELGGKEPKVFDLHRHAYSRSASLGQTANAFRFHPLLLLRQLSRSDAELTDGGTDTFFERPVHRLQARWPGLASAIEVMIDQETMLLAGYRLPRSYALQPQGMNKVRFLAYQDQAGLRLPTRITGETLAMPRLGFEMTLADQKLGPVSLGDSASSAAGYIETPPESALAPHIRELAQDVYLVEHLGGQDYASLVLVFDDWVAAVEAPLNEKATTELLAAIQRIAPGKPLKTMILTHHHDDHAGGLPAVVDQGIGVLAPQGAEATLRAIATANRPGQSLSFDGIAPDSKRVLADKHHQVEIYNVSGNPHAEQILTIYLPSEKLLFQADMFTNHELQQSNGPANAGGIAFVRWLKAKGLAPERIAGAHGTVASRADINLMLKAAGESLRL</sequence>
<evidence type="ECO:0000256" key="3">
    <source>
        <dbReference type="ARBA" id="ARBA00004418"/>
    </source>
</evidence>
<comment type="subcellular location">
    <subcellularLocation>
        <location evidence="3">Periplasm</location>
    </subcellularLocation>
</comment>